<name>A0A2H0N8U0_9BACT</name>
<dbReference type="Proteomes" id="UP000229600">
    <property type="component" value="Unassembled WGS sequence"/>
</dbReference>
<evidence type="ECO:0000313" key="1">
    <source>
        <dbReference type="EMBL" id="PIR04555.1"/>
    </source>
</evidence>
<protein>
    <recommendedName>
        <fullName evidence="3">3D domain-containing protein</fullName>
    </recommendedName>
</protein>
<evidence type="ECO:0000313" key="2">
    <source>
        <dbReference type="Proteomes" id="UP000229600"/>
    </source>
</evidence>
<sequence>MIQLRVSNNQGDYPRRFDLKRSVCYTFAHFLLEPVSLVHNLAYYMTKFIQKNLQNVYKQIASLLMGAVVLTSVSVPGLVATEVVKNIDENGGILFEAEPPDSFPVAQNREPRRVMWVVVTAYSLEAAQTDSTPCIPANGEDLCALRELQGAHNTVAANFLRFGTQVKLPELFGNKTLVVRDRMNARYNGTNRIDVVMDTRAEAIKFGVKYVKMEIY</sequence>
<dbReference type="AlphaFoldDB" id="A0A2H0N8U0"/>
<organism evidence="1 2">
    <name type="scientific">Candidatus Magasanikbacteria bacterium CG11_big_fil_rev_8_21_14_0_20_39_34</name>
    <dbReference type="NCBI Taxonomy" id="1974653"/>
    <lineage>
        <taxon>Bacteria</taxon>
        <taxon>Candidatus Magasanikiibacteriota</taxon>
    </lineage>
</organism>
<proteinExistence type="predicted"/>
<comment type="caution">
    <text evidence="1">The sequence shown here is derived from an EMBL/GenBank/DDBJ whole genome shotgun (WGS) entry which is preliminary data.</text>
</comment>
<dbReference type="EMBL" id="PCWN01000001">
    <property type="protein sequence ID" value="PIR04555.1"/>
    <property type="molecule type" value="Genomic_DNA"/>
</dbReference>
<gene>
    <name evidence="1" type="ORF">COV59_00310</name>
</gene>
<evidence type="ECO:0008006" key="3">
    <source>
        <dbReference type="Google" id="ProtNLM"/>
    </source>
</evidence>
<reference evidence="1 2" key="1">
    <citation type="submission" date="2017-09" db="EMBL/GenBank/DDBJ databases">
        <title>Depth-based differentiation of microbial function through sediment-hosted aquifers and enrichment of novel symbionts in the deep terrestrial subsurface.</title>
        <authorList>
            <person name="Probst A.J."/>
            <person name="Ladd B."/>
            <person name="Jarett J.K."/>
            <person name="Geller-Mcgrath D.E."/>
            <person name="Sieber C.M."/>
            <person name="Emerson J.B."/>
            <person name="Anantharaman K."/>
            <person name="Thomas B.C."/>
            <person name="Malmstrom R."/>
            <person name="Stieglmeier M."/>
            <person name="Klingl A."/>
            <person name="Woyke T."/>
            <person name="Ryan C.M."/>
            <person name="Banfield J.F."/>
        </authorList>
    </citation>
    <scope>NUCLEOTIDE SEQUENCE [LARGE SCALE GENOMIC DNA]</scope>
    <source>
        <strain evidence="1">CG11_big_fil_rev_8_21_14_0_20_39_34</strain>
    </source>
</reference>
<dbReference type="CDD" id="cd22784">
    <property type="entry name" value="DPBB_MltA_YuiC-like"/>
    <property type="match status" value="1"/>
</dbReference>
<accession>A0A2H0N8U0</accession>